<proteinExistence type="predicted"/>
<sequence length="302" mass="33455">MDYKLLAVDIDGTLVSSQYTLTKSVKRALAEIKNKGVFLTLATGRFYGSASAIAKEVGINVPMIANDGAQIQDVYTGELIHFRPLDIEIAREIVKNLGDYPLELQVFLKNCKIFGGRNYRMVQLKKFLRRRRILNFRGVYNYLRDFGAGPVINAGSNMGVLKYITEPPVKLVLSGKPEVMEEFRRVLEERFSGMVSTTSAIKNYMDILAPGVSKAYGLEILTRYLDISRNQIVAVGDNYNDLEMIEYAGLGVAMGNAPDAVKEKADFITDSNDNDGLVKVISVFFNGISGTKLKSAGIEHSI</sequence>
<dbReference type="CDD" id="cd07516">
    <property type="entry name" value="HAD_Pase"/>
    <property type="match status" value="1"/>
</dbReference>
<dbReference type="NCBIfam" id="TIGR00099">
    <property type="entry name" value="Cof-subfamily"/>
    <property type="match status" value="1"/>
</dbReference>
<dbReference type="KEGG" id="kme:H0A61_00132"/>
<dbReference type="SFLD" id="SFLDG01140">
    <property type="entry name" value="C2.B:_Phosphomannomutase_and_P"/>
    <property type="match status" value="1"/>
</dbReference>
<dbReference type="Proteomes" id="UP000662904">
    <property type="component" value="Chromosome"/>
</dbReference>
<dbReference type="InterPro" id="IPR006379">
    <property type="entry name" value="HAD-SF_hydro_IIB"/>
</dbReference>
<dbReference type="InterPro" id="IPR036412">
    <property type="entry name" value="HAD-like_sf"/>
</dbReference>
<dbReference type="Gene3D" id="3.30.1240.10">
    <property type="match status" value="1"/>
</dbReference>
<dbReference type="PANTHER" id="PTHR10000">
    <property type="entry name" value="PHOSPHOSERINE PHOSPHATASE"/>
    <property type="match status" value="1"/>
</dbReference>
<gene>
    <name evidence="1" type="primary">yhaX</name>
    <name evidence="1" type="ORF">H0A61_00132</name>
</gene>
<dbReference type="RefSeq" id="WP_206708066.1">
    <property type="nucleotide sequence ID" value="NZ_CP059066.1"/>
</dbReference>
<organism evidence="1 2">
    <name type="scientific">Koleobacter methoxysyntrophicus</name>
    <dbReference type="NCBI Taxonomy" id="2751313"/>
    <lineage>
        <taxon>Bacteria</taxon>
        <taxon>Bacillati</taxon>
        <taxon>Bacillota</taxon>
        <taxon>Clostridia</taxon>
        <taxon>Koleobacterales</taxon>
        <taxon>Koleobacteraceae</taxon>
        <taxon>Koleobacter</taxon>
    </lineage>
</organism>
<dbReference type="PROSITE" id="PS01229">
    <property type="entry name" value="COF_2"/>
    <property type="match status" value="1"/>
</dbReference>
<evidence type="ECO:0000313" key="2">
    <source>
        <dbReference type="Proteomes" id="UP000662904"/>
    </source>
</evidence>
<dbReference type="GO" id="GO:0000287">
    <property type="term" value="F:magnesium ion binding"/>
    <property type="evidence" value="ECO:0007669"/>
    <property type="project" value="TreeGrafter"/>
</dbReference>
<dbReference type="AlphaFoldDB" id="A0A8A0RHU3"/>
<dbReference type="SUPFAM" id="SSF56784">
    <property type="entry name" value="HAD-like"/>
    <property type="match status" value="1"/>
</dbReference>
<dbReference type="PROSITE" id="PS01228">
    <property type="entry name" value="COF_1"/>
    <property type="match status" value="1"/>
</dbReference>
<dbReference type="EMBL" id="CP059066">
    <property type="protein sequence ID" value="QSQ07815.1"/>
    <property type="molecule type" value="Genomic_DNA"/>
</dbReference>
<dbReference type="GO" id="GO:0005829">
    <property type="term" value="C:cytosol"/>
    <property type="evidence" value="ECO:0007669"/>
    <property type="project" value="TreeGrafter"/>
</dbReference>
<dbReference type="SFLD" id="SFLDS00003">
    <property type="entry name" value="Haloacid_Dehalogenase"/>
    <property type="match status" value="1"/>
</dbReference>
<dbReference type="Pfam" id="PF08282">
    <property type="entry name" value="Hydrolase_3"/>
    <property type="match status" value="1"/>
</dbReference>
<dbReference type="InterPro" id="IPR023214">
    <property type="entry name" value="HAD_sf"/>
</dbReference>
<dbReference type="PANTHER" id="PTHR10000:SF8">
    <property type="entry name" value="HAD SUPERFAMILY HYDROLASE-LIKE, TYPE 3"/>
    <property type="match status" value="1"/>
</dbReference>
<protein>
    <submittedName>
        <fullName evidence="1">Stress response protein YhaX</fullName>
    </submittedName>
</protein>
<accession>A0A8A0RHU3</accession>
<evidence type="ECO:0000313" key="1">
    <source>
        <dbReference type="EMBL" id="QSQ07815.1"/>
    </source>
</evidence>
<dbReference type="GO" id="GO:0016791">
    <property type="term" value="F:phosphatase activity"/>
    <property type="evidence" value="ECO:0007669"/>
    <property type="project" value="TreeGrafter"/>
</dbReference>
<dbReference type="NCBIfam" id="TIGR01484">
    <property type="entry name" value="HAD-SF-IIB"/>
    <property type="match status" value="2"/>
</dbReference>
<dbReference type="InterPro" id="IPR000150">
    <property type="entry name" value="Cof"/>
</dbReference>
<reference evidence="1" key="1">
    <citation type="submission" date="2020-07" db="EMBL/GenBank/DDBJ databases">
        <title>Koleobacter methoxysyntrophicus gen. nov., sp. nov., a novel anaerobic bacterium isolated from deep subsurface oil field and proposal of Koleobacterales ord. nov. in the phylum Firmicutes.</title>
        <authorList>
            <person name="Sakamoto S."/>
            <person name="Tamaki H."/>
        </authorList>
    </citation>
    <scope>NUCLEOTIDE SEQUENCE</scope>
    <source>
        <strain evidence="1">NRmbB1</strain>
    </source>
</reference>
<name>A0A8A0RHU3_9FIRM</name>
<keyword evidence="2" id="KW-1185">Reference proteome</keyword>
<dbReference type="Gene3D" id="3.40.50.1000">
    <property type="entry name" value="HAD superfamily/HAD-like"/>
    <property type="match status" value="1"/>
</dbReference>